<keyword evidence="2" id="KW-1185">Reference proteome</keyword>
<evidence type="ECO:0000313" key="1">
    <source>
        <dbReference type="EMBL" id="KAJ2688125.1"/>
    </source>
</evidence>
<proteinExistence type="predicted"/>
<dbReference type="AlphaFoldDB" id="A0A9W8GKX4"/>
<evidence type="ECO:0000313" key="2">
    <source>
        <dbReference type="Proteomes" id="UP001151516"/>
    </source>
</evidence>
<dbReference type="Proteomes" id="UP001151516">
    <property type="component" value="Unassembled WGS sequence"/>
</dbReference>
<name>A0A9W8GKX4_9FUNG</name>
<dbReference type="OrthoDB" id="5517041at2759"/>
<accession>A0A9W8GKX4</accession>
<organism evidence="1 2">
    <name type="scientific">Coemansia spiralis</name>
    <dbReference type="NCBI Taxonomy" id="417178"/>
    <lineage>
        <taxon>Eukaryota</taxon>
        <taxon>Fungi</taxon>
        <taxon>Fungi incertae sedis</taxon>
        <taxon>Zoopagomycota</taxon>
        <taxon>Kickxellomycotina</taxon>
        <taxon>Kickxellomycetes</taxon>
        <taxon>Kickxellales</taxon>
        <taxon>Kickxellaceae</taxon>
        <taxon>Coemansia</taxon>
    </lineage>
</organism>
<comment type="caution">
    <text evidence="1">The sequence shown here is derived from an EMBL/GenBank/DDBJ whole genome shotgun (WGS) entry which is preliminary data.</text>
</comment>
<gene>
    <name evidence="1" type="ORF">IWW39_002468</name>
</gene>
<dbReference type="EMBL" id="JANBTX010000054">
    <property type="protein sequence ID" value="KAJ2688125.1"/>
    <property type="molecule type" value="Genomic_DNA"/>
</dbReference>
<protein>
    <submittedName>
        <fullName evidence="1">Uncharacterized protein</fullName>
    </submittedName>
</protein>
<reference evidence="1" key="1">
    <citation type="submission" date="2022-07" db="EMBL/GenBank/DDBJ databases">
        <title>Phylogenomic reconstructions and comparative analyses of Kickxellomycotina fungi.</title>
        <authorList>
            <person name="Reynolds N.K."/>
            <person name="Stajich J.E."/>
            <person name="Barry K."/>
            <person name="Grigoriev I.V."/>
            <person name="Crous P."/>
            <person name="Smith M.E."/>
        </authorList>
    </citation>
    <scope>NUCLEOTIDE SEQUENCE</scope>
    <source>
        <strain evidence="1">CBS 109367</strain>
    </source>
</reference>
<sequence length="128" mass="14867">MTAYSAFDCILLSIQLFTRSSTRWIADFSYTSAENKMDEMVKHYEALSVTTPAAKRDMLLASKNIYYFDERKAVGGLAFDKRSPEGREFIEAKLVVKRERLLAQRARSANDRRRDQHIDVRRQAVLEN</sequence>